<dbReference type="PROSITE" id="PS51819">
    <property type="entry name" value="VOC"/>
    <property type="match status" value="1"/>
</dbReference>
<protein>
    <recommendedName>
        <fullName evidence="1">VOC domain-containing protein</fullName>
    </recommendedName>
</protein>
<dbReference type="AlphaFoldDB" id="A0A9W5YDP1"/>
<dbReference type="SUPFAM" id="SSF54593">
    <property type="entry name" value="Glyoxalase/Bleomycin resistance protein/Dihydroxybiphenyl dioxygenase"/>
    <property type="match status" value="1"/>
</dbReference>
<reference evidence="2" key="1">
    <citation type="submission" date="2022-06" db="EMBL/GenBank/DDBJ databases">
        <title>Vallitalea longa sp. nov., an anaerobic bacterium isolated from marine sediment.</title>
        <authorList>
            <person name="Hirano S."/>
            <person name="Terahara T."/>
            <person name="Mori K."/>
            <person name="Hamada M."/>
            <person name="Matsumoto R."/>
            <person name="Kobayashi T."/>
        </authorList>
    </citation>
    <scope>NUCLEOTIDE SEQUENCE</scope>
    <source>
        <strain evidence="2">SH18-1</strain>
    </source>
</reference>
<organism evidence="2 3">
    <name type="scientific">Vallitalea longa</name>
    <dbReference type="NCBI Taxonomy" id="2936439"/>
    <lineage>
        <taxon>Bacteria</taxon>
        <taxon>Bacillati</taxon>
        <taxon>Bacillota</taxon>
        <taxon>Clostridia</taxon>
        <taxon>Lachnospirales</taxon>
        <taxon>Vallitaleaceae</taxon>
        <taxon>Vallitalea</taxon>
    </lineage>
</organism>
<evidence type="ECO:0000313" key="2">
    <source>
        <dbReference type="EMBL" id="GKX30731.1"/>
    </source>
</evidence>
<comment type="caution">
    <text evidence="2">The sequence shown here is derived from an EMBL/GenBank/DDBJ whole genome shotgun (WGS) entry which is preliminary data.</text>
</comment>
<evidence type="ECO:0000313" key="3">
    <source>
        <dbReference type="Proteomes" id="UP001144256"/>
    </source>
</evidence>
<dbReference type="EMBL" id="BRLB01000011">
    <property type="protein sequence ID" value="GKX30731.1"/>
    <property type="molecule type" value="Genomic_DNA"/>
</dbReference>
<dbReference type="InterPro" id="IPR037523">
    <property type="entry name" value="VOC_core"/>
</dbReference>
<dbReference type="InterPro" id="IPR004360">
    <property type="entry name" value="Glyas_Fos-R_dOase_dom"/>
</dbReference>
<evidence type="ECO:0000259" key="1">
    <source>
        <dbReference type="PROSITE" id="PS51819"/>
    </source>
</evidence>
<dbReference type="InterPro" id="IPR029068">
    <property type="entry name" value="Glyas_Bleomycin-R_OHBP_Dase"/>
</dbReference>
<name>A0A9W5YDP1_9FIRM</name>
<dbReference type="RefSeq" id="WP_281817178.1">
    <property type="nucleotide sequence ID" value="NZ_BRLB01000011.1"/>
</dbReference>
<gene>
    <name evidence="2" type="ORF">SH1V18_32110</name>
</gene>
<dbReference type="Pfam" id="PF00903">
    <property type="entry name" value="Glyoxalase"/>
    <property type="match status" value="1"/>
</dbReference>
<dbReference type="Gene3D" id="3.10.180.10">
    <property type="entry name" value="2,3-Dihydroxybiphenyl 1,2-Dioxygenase, domain 1"/>
    <property type="match status" value="1"/>
</dbReference>
<accession>A0A9W5YDP1</accession>
<keyword evidence="3" id="KW-1185">Reference proteome</keyword>
<feature type="domain" description="VOC" evidence="1">
    <location>
        <begin position="1"/>
        <end position="124"/>
    </location>
</feature>
<dbReference type="Proteomes" id="UP001144256">
    <property type="component" value="Unassembled WGS sequence"/>
</dbReference>
<proteinExistence type="predicted"/>
<sequence>MKLEINMVVKDAREAADFYKDLFGAEILLKTDLDKTLNEMIMVVGDTEIRVLNENNEFGLVAPSEDVPSSMWINLFVDDINKQCKVAEDSGCVIISPVTEFPESNAINAVFRDIYGHIWVVNQKMN</sequence>